<dbReference type="OrthoDB" id="9776275at2"/>
<accession>E0TG91</accession>
<dbReference type="eggNOG" id="COG3528">
    <property type="taxonomic scope" value="Bacteria"/>
</dbReference>
<evidence type="ECO:0000313" key="3">
    <source>
        <dbReference type="Proteomes" id="UP000001302"/>
    </source>
</evidence>
<evidence type="ECO:0000313" key="2">
    <source>
        <dbReference type="EMBL" id="ADM09134.1"/>
    </source>
</evidence>
<dbReference type="Proteomes" id="UP000001302">
    <property type="component" value="Chromosome"/>
</dbReference>
<dbReference type="AlphaFoldDB" id="E0TG91"/>
<feature type="signal peptide" evidence="1">
    <location>
        <begin position="1"/>
        <end position="29"/>
    </location>
</feature>
<organism evidence="2 3">
    <name type="scientific">Parvularcula bermudensis (strain ATCC BAA-594 / HTCC2503 / KCTC 12087)</name>
    <dbReference type="NCBI Taxonomy" id="314260"/>
    <lineage>
        <taxon>Bacteria</taxon>
        <taxon>Pseudomonadati</taxon>
        <taxon>Pseudomonadota</taxon>
        <taxon>Alphaproteobacteria</taxon>
        <taxon>Parvularculales</taxon>
        <taxon>Parvularculaceae</taxon>
        <taxon>Parvularcula</taxon>
    </lineage>
</organism>
<dbReference type="KEGG" id="pbr:PB2503_05302"/>
<reference evidence="2 3" key="2">
    <citation type="journal article" date="2011" name="J. Bacteriol.">
        <title>Complete genome sequence of strain HTCC2503T of Parvularcula bermudensis, the type species of the order "Parvularculales" in the class Alphaproteobacteria.</title>
        <authorList>
            <person name="Oh H.M."/>
            <person name="Kang I."/>
            <person name="Vergin K.L."/>
            <person name="Kang D."/>
            <person name="Rhee K.H."/>
            <person name="Giovannoni S.J."/>
            <person name="Cho J.C."/>
        </authorList>
    </citation>
    <scope>NUCLEOTIDE SEQUENCE [LARGE SCALE GENOMIC DNA]</scope>
    <source>
        <strain evidence="3">ATCC BAA-594 / HTCC2503 / KCTC 12087</strain>
    </source>
</reference>
<name>E0TG91_PARBH</name>
<proteinExistence type="predicted"/>
<protein>
    <recommendedName>
        <fullName evidence="4">Outer membrane protein</fullName>
    </recommendedName>
</protein>
<gene>
    <name evidence="2" type="ordered locus">PB2503_05302</name>
</gene>
<dbReference type="InterPro" id="IPR037107">
    <property type="entry name" value="Put_OMP_sf"/>
</dbReference>
<dbReference type="RefSeq" id="WP_013300108.1">
    <property type="nucleotide sequence ID" value="NC_014414.1"/>
</dbReference>
<dbReference type="Pfam" id="PF09982">
    <property type="entry name" value="LpxR"/>
    <property type="match status" value="1"/>
</dbReference>
<keyword evidence="1" id="KW-0732">Signal</keyword>
<dbReference type="STRING" id="314260.PB2503_05302"/>
<evidence type="ECO:0000256" key="1">
    <source>
        <dbReference type="SAM" id="SignalP"/>
    </source>
</evidence>
<evidence type="ECO:0008006" key="4">
    <source>
        <dbReference type="Google" id="ProtNLM"/>
    </source>
</evidence>
<feature type="chain" id="PRO_5003140666" description="Outer membrane protein" evidence="1">
    <location>
        <begin position="30"/>
        <end position="338"/>
    </location>
</feature>
<dbReference type="EMBL" id="CP002156">
    <property type="protein sequence ID" value="ADM09134.1"/>
    <property type="molecule type" value="Genomic_DNA"/>
</dbReference>
<reference evidence="3" key="1">
    <citation type="submission" date="2010-08" db="EMBL/GenBank/DDBJ databases">
        <title>Genome sequence of Parvularcula bermudensis HTCC2503.</title>
        <authorList>
            <person name="Kang D.-M."/>
            <person name="Oh H.-M."/>
            <person name="Cho J.-C."/>
        </authorList>
    </citation>
    <scope>NUCLEOTIDE SEQUENCE [LARGE SCALE GENOMIC DNA]</scope>
    <source>
        <strain evidence="3">ATCC BAA-594 / HTCC2503 / KCTC 12087</strain>
    </source>
</reference>
<dbReference type="Gene3D" id="2.40.128.140">
    <property type="entry name" value="Outer membrane protein"/>
    <property type="match status" value="1"/>
</dbReference>
<dbReference type="InterPro" id="IPR018707">
    <property type="entry name" value="LpxR"/>
</dbReference>
<keyword evidence="3" id="KW-1185">Reference proteome</keyword>
<dbReference type="HOGENOM" id="CLU_055418_1_0_5"/>
<sequence>MTISPTPSLFTLGAVAALTLASGITPAAAQEARAVWSAVHENDYFAGTDQNYTSGVRFARFIEVEPGGFQFGIAERLFGARGDRDEVIYGLGLGQSLYTPTDTDAEAPLFDQRPYAAWLYSEYSLIRLGGGTADQLTVEFGTVGPDALGEEVQNNYHTLIGGEEAEGWDNQIRNELGVVVSYERKLRAQFSREIGNVGVGVDVTPYAGGSVGNIRSDVRAGAILRLGAGLDDDFGPPRINPASAGVGYFSPTQSNALYAYIGGQGRYVFNDITLEGSLFDDDDPVTVDIEETVGEIQGGIVWRIADWQLAYSQVWRTKQFEAQADNQRFGAVSIARRF</sequence>